<keyword evidence="3 11" id="KW-0227">DNA damage</keyword>
<feature type="domain" description="RecA family profile 1" evidence="15">
    <location>
        <begin position="87"/>
        <end position="233"/>
    </location>
</feature>
<feature type="region of interest" description="Lon-protease-like" evidence="11">
    <location>
        <begin position="369"/>
        <end position="473"/>
    </location>
</feature>
<organism evidence="16 17">
    <name type="scientific">Neolewinella antarctica</name>
    <dbReference type="NCBI Taxonomy" id="442734"/>
    <lineage>
        <taxon>Bacteria</taxon>
        <taxon>Pseudomonadati</taxon>
        <taxon>Bacteroidota</taxon>
        <taxon>Saprospiria</taxon>
        <taxon>Saprospirales</taxon>
        <taxon>Lewinellaceae</taxon>
        <taxon>Neolewinella</taxon>
    </lineage>
</organism>
<evidence type="ECO:0000256" key="5">
    <source>
        <dbReference type="ARBA" id="ARBA00022801"/>
    </source>
</evidence>
<dbReference type="InterPro" id="IPR041166">
    <property type="entry name" value="Rubredoxin_2"/>
</dbReference>
<keyword evidence="17" id="KW-1185">Reference proteome</keyword>
<name>A0ABX0XBC8_9BACT</name>
<dbReference type="CDD" id="cd01121">
    <property type="entry name" value="RadA_SMS_N"/>
    <property type="match status" value="1"/>
</dbReference>
<keyword evidence="10 11" id="KW-0234">DNA repair</keyword>
<dbReference type="PANTHER" id="PTHR32472:SF10">
    <property type="entry name" value="DNA REPAIR PROTEIN RADA-LIKE PROTEIN"/>
    <property type="match status" value="1"/>
</dbReference>
<keyword evidence="6 13" id="KW-0862">Zinc</keyword>
<evidence type="ECO:0000256" key="9">
    <source>
        <dbReference type="ARBA" id="ARBA00023125"/>
    </source>
</evidence>
<comment type="function">
    <text evidence="11">Plays a role in repairing double-strand DNA breaks, probably involving stabilizing or processing branched DNA or blocked replication forks.</text>
</comment>
<evidence type="ECO:0000313" key="16">
    <source>
        <dbReference type="EMBL" id="NJC26254.1"/>
    </source>
</evidence>
<dbReference type="Gene3D" id="3.40.50.300">
    <property type="entry name" value="P-loop containing nucleotide triphosphate hydrolases"/>
    <property type="match status" value="1"/>
</dbReference>
<comment type="caution">
    <text evidence="16">The sequence shown here is derived from an EMBL/GenBank/DDBJ whole genome shotgun (WGS) entry which is preliminary data.</text>
</comment>
<dbReference type="RefSeq" id="WP_168037009.1">
    <property type="nucleotide sequence ID" value="NZ_JAATJH010000002.1"/>
</dbReference>
<dbReference type="PANTHER" id="PTHR32472">
    <property type="entry name" value="DNA REPAIR PROTEIN RADA"/>
    <property type="match status" value="1"/>
</dbReference>
<dbReference type="HAMAP" id="MF_01498">
    <property type="entry name" value="RadA_bact"/>
    <property type="match status" value="1"/>
</dbReference>
<evidence type="ECO:0000259" key="15">
    <source>
        <dbReference type="PROSITE" id="PS50162"/>
    </source>
</evidence>
<dbReference type="InterPro" id="IPR020568">
    <property type="entry name" value="Ribosomal_Su5_D2-typ_SF"/>
</dbReference>
<evidence type="ECO:0000256" key="4">
    <source>
        <dbReference type="ARBA" id="ARBA00022771"/>
    </source>
</evidence>
<dbReference type="InterPro" id="IPR004504">
    <property type="entry name" value="DNA_repair_RadA"/>
</dbReference>
<sequence length="473" mass="51474">MAKTKTAYFCRSCGAESPKWMGQCPSCREWNTLIEEKVVKSKNERLNDKPDWRDVGDGAASRASGDGIGPMGKGPKPVALSEVVAGEVDRLIAPDRELNRVLGGGIVPGSIVLFGGQPGIGKSTLLLQLALRLGKKVLYCSGEESEEQIKMRADRLGGDMTNCYLITETNTHKLLKHAAAIKPDLFIVDSIQTLASPHVDSMAGTVSQVRECSHELQRFSKESGIPVFLIGHITKEGSIAGPKLLEHIVDAVLQFEGDRNYTYRILRTLKNRFGSTDELGIYQMEATGLREVSNPSELLLSERDEDLSGSAVCATLEGMRPMLIEVQALVSTAVYGSPQRTSTGYDPKRLNMLLAVLEKRAGLPLGNQDVFLNIAGGLKVDDPAIDLAIIASLLSSAMDVTISPEVAFAGEVGLSGEIRAVTRIEQRIQEADRLGFRSIYVSKYNVKGLDPDRHSIKIVTISTVRELYDDLFA</sequence>
<dbReference type="SUPFAM" id="SSF52540">
    <property type="entry name" value="P-loop containing nucleoside triphosphate hydrolases"/>
    <property type="match status" value="1"/>
</dbReference>
<dbReference type="InterPro" id="IPR008269">
    <property type="entry name" value="Lon_proteolytic"/>
</dbReference>
<keyword evidence="8 11" id="KW-0346">Stress response</keyword>
<comment type="similarity">
    <text evidence="11 13">Belongs to the RecA family. RadA subfamily.</text>
</comment>
<feature type="compositionally biased region" description="Basic and acidic residues" evidence="14">
    <location>
        <begin position="45"/>
        <end position="56"/>
    </location>
</feature>
<keyword evidence="7 11" id="KW-0067">ATP-binding</keyword>
<dbReference type="SMART" id="SM00382">
    <property type="entry name" value="AAA"/>
    <property type="match status" value="1"/>
</dbReference>
<gene>
    <name evidence="11" type="primary">radA</name>
    <name evidence="16" type="ORF">GGR27_001753</name>
</gene>
<comment type="domain">
    <text evidence="11">The middle region has homology to RecA with ATPase motifs including the RadA KNRFG motif, while the C-terminus is homologous to Lon protease.</text>
</comment>
<comment type="function">
    <text evidence="13">DNA-dependent ATPase involved in processing of recombination intermediates, plays a role in repairing DNA breaks. Stimulates the branch migration of RecA-mediated strand transfer reactions, allowing the 3' invading strand to extend heteroduplex DNA faster. Binds ssDNA in the presence of ADP but not other nucleotides, has ATPase activity that is stimulated by ssDNA and various branched DNA structures, but inhibited by SSB. Does not have RecA's homology-searching function.</text>
</comment>
<dbReference type="PRINTS" id="PR01874">
    <property type="entry name" value="DNAREPAIRADA"/>
</dbReference>
<evidence type="ECO:0000256" key="7">
    <source>
        <dbReference type="ARBA" id="ARBA00022840"/>
    </source>
</evidence>
<evidence type="ECO:0000256" key="14">
    <source>
        <dbReference type="SAM" id="MobiDB-lite"/>
    </source>
</evidence>
<dbReference type="InterPro" id="IPR014721">
    <property type="entry name" value="Ribsml_uS5_D2-typ_fold_subgr"/>
</dbReference>
<feature type="short sequence motif" description="RadA KNRFG motif" evidence="11">
    <location>
        <begin position="270"/>
        <end position="274"/>
    </location>
</feature>
<evidence type="ECO:0000256" key="11">
    <source>
        <dbReference type="HAMAP-Rule" id="MF_01498"/>
    </source>
</evidence>
<dbReference type="InterPro" id="IPR003593">
    <property type="entry name" value="AAA+_ATPase"/>
</dbReference>
<keyword evidence="4 13" id="KW-0863">Zinc-finger</keyword>
<keyword evidence="1 11" id="KW-0479">Metal-binding</keyword>
<protein>
    <recommendedName>
        <fullName evidence="11 12">DNA repair protein RadA</fullName>
    </recommendedName>
</protein>
<keyword evidence="9 11" id="KW-0238">DNA-binding</keyword>
<keyword evidence="2 11" id="KW-0547">Nucleotide-binding</keyword>
<dbReference type="EMBL" id="JAATJH010000002">
    <property type="protein sequence ID" value="NJC26254.1"/>
    <property type="molecule type" value="Genomic_DNA"/>
</dbReference>
<dbReference type="InterPro" id="IPR027417">
    <property type="entry name" value="P-loop_NTPase"/>
</dbReference>
<evidence type="ECO:0000256" key="12">
    <source>
        <dbReference type="NCBIfam" id="TIGR00416"/>
    </source>
</evidence>
<evidence type="ECO:0000256" key="8">
    <source>
        <dbReference type="ARBA" id="ARBA00023016"/>
    </source>
</evidence>
<keyword evidence="5" id="KW-0378">Hydrolase</keyword>
<evidence type="ECO:0000256" key="1">
    <source>
        <dbReference type="ARBA" id="ARBA00022723"/>
    </source>
</evidence>
<evidence type="ECO:0000313" key="17">
    <source>
        <dbReference type="Proteomes" id="UP000770785"/>
    </source>
</evidence>
<evidence type="ECO:0000256" key="6">
    <source>
        <dbReference type="ARBA" id="ARBA00022833"/>
    </source>
</evidence>
<evidence type="ECO:0000256" key="13">
    <source>
        <dbReference type="RuleBase" id="RU003555"/>
    </source>
</evidence>
<dbReference type="Gene3D" id="3.30.230.10">
    <property type="match status" value="1"/>
</dbReference>
<dbReference type="InterPro" id="IPR020588">
    <property type="entry name" value="RecA_ATP-bd"/>
</dbReference>
<dbReference type="Proteomes" id="UP000770785">
    <property type="component" value="Unassembled WGS sequence"/>
</dbReference>
<dbReference type="Pfam" id="PF18073">
    <property type="entry name" value="Zn_ribbon_LapB"/>
    <property type="match status" value="1"/>
</dbReference>
<dbReference type="Pfam" id="PF05362">
    <property type="entry name" value="Lon_C"/>
    <property type="match status" value="1"/>
</dbReference>
<dbReference type="NCBIfam" id="TIGR00416">
    <property type="entry name" value="sms"/>
    <property type="match status" value="1"/>
</dbReference>
<feature type="region of interest" description="Disordered" evidence="14">
    <location>
        <begin position="45"/>
        <end position="72"/>
    </location>
</feature>
<dbReference type="SUPFAM" id="SSF54211">
    <property type="entry name" value="Ribosomal protein S5 domain 2-like"/>
    <property type="match status" value="1"/>
</dbReference>
<evidence type="ECO:0000256" key="10">
    <source>
        <dbReference type="ARBA" id="ARBA00023204"/>
    </source>
</evidence>
<dbReference type="PROSITE" id="PS50162">
    <property type="entry name" value="RECA_2"/>
    <property type="match status" value="1"/>
</dbReference>
<evidence type="ECO:0000256" key="3">
    <source>
        <dbReference type="ARBA" id="ARBA00022763"/>
    </source>
</evidence>
<feature type="binding site" evidence="11">
    <location>
        <begin position="116"/>
        <end position="123"/>
    </location>
    <ligand>
        <name>ATP</name>
        <dbReference type="ChEBI" id="CHEBI:30616"/>
    </ligand>
</feature>
<evidence type="ECO:0000256" key="2">
    <source>
        <dbReference type="ARBA" id="ARBA00022741"/>
    </source>
</evidence>
<accession>A0ABX0XBC8</accession>
<dbReference type="Pfam" id="PF13481">
    <property type="entry name" value="AAA_25"/>
    <property type="match status" value="1"/>
</dbReference>
<proteinExistence type="inferred from homology"/>
<reference evidence="16 17" key="1">
    <citation type="submission" date="2020-03" db="EMBL/GenBank/DDBJ databases">
        <title>Genomic Encyclopedia of Type Strains, Phase IV (KMG-IV): sequencing the most valuable type-strain genomes for metagenomic binning, comparative biology and taxonomic classification.</title>
        <authorList>
            <person name="Goeker M."/>
        </authorList>
    </citation>
    <scope>NUCLEOTIDE SEQUENCE [LARGE SCALE GENOMIC DNA]</scope>
    <source>
        <strain evidence="16 17">DSM 105096</strain>
    </source>
</reference>